<reference evidence="2" key="1">
    <citation type="submission" date="2018-05" db="EMBL/GenBank/DDBJ databases">
        <title>Draft genome of Mucuna pruriens seed.</title>
        <authorList>
            <person name="Nnadi N.E."/>
            <person name="Vos R."/>
            <person name="Hasami M.H."/>
            <person name="Devisetty U.K."/>
            <person name="Aguiy J.C."/>
        </authorList>
    </citation>
    <scope>NUCLEOTIDE SEQUENCE [LARGE SCALE GENOMIC DNA]</scope>
    <source>
        <strain evidence="2">JCA_2017</strain>
    </source>
</reference>
<sequence>MVTRLKLWKMNFISSPETINKLDKNDKVVRNKARLVAQGFNQQEGIDFTETYALVDRLKAIRILLAFTAYKYIKLFQMDVKFPF</sequence>
<dbReference type="STRING" id="157652.A0A371E6T3"/>
<evidence type="ECO:0000313" key="3">
    <source>
        <dbReference type="Proteomes" id="UP000257109"/>
    </source>
</evidence>
<proteinExistence type="predicted"/>
<dbReference type="AlphaFoldDB" id="A0A371E6T3"/>
<dbReference type="EMBL" id="QJKJ01015942">
    <property type="protein sequence ID" value="RDX61746.1"/>
    <property type="molecule type" value="Genomic_DNA"/>
</dbReference>
<evidence type="ECO:0000259" key="1">
    <source>
        <dbReference type="Pfam" id="PF07727"/>
    </source>
</evidence>
<feature type="non-terminal residue" evidence="2">
    <location>
        <position position="1"/>
    </location>
</feature>
<dbReference type="OrthoDB" id="8048545at2759"/>
<organism evidence="2 3">
    <name type="scientific">Mucuna pruriens</name>
    <name type="common">Velvet bean</name>
    <name type="synonym">Dolichos pruriens</name>
    <dbReference type="NCBI Taxonomy" id="157652"/>
    <lineage>
        <taxon>Eukaryota</taxon>
        <taxon>Viridiplantae</taxon>
        <taxon>Streptophyta</taxon>
        <taxon>Embryophyta</taxon>
        <taxon>Tracheophyta</taxon>
        <taxon>Spermatophyta</taxon>
        <taxon>Magnoliopsida</taxon>
        <taxon>eudicotyledons</taxon>
        <taxon>Gunneridae</taxon>
        <taxon>Pentapetalae</taxon>
        <taxon>rosids</taxon>
        <taxon>fabids</taxon>
        <taxon>Fabales</taxon>
        <taxon>Fabaceae</taxon>
        <taxon>Papilionoideae</taxon>
        <taxon>50 kb inversion clade</taxon>
        <taxon>NPAAA clade</taxon>
        <taxon>indigoferoid/millettioid clade</taxon>
        <taxon>Phaseoleae</taxon>
        <taxon>Mucuna</taxon>
    </lineage>
</organism>
<evidence type="ECO:0000313" key="2">
    <source>
        <dbReference type="EMBL" id="RDX61746.1"/>
    </source>
</evidence>
<gene>
    <name evidence="2" type="ORF">CR513_60001</name>
</gene>
<dbReference type="InterPro" id="IPR013103">
    <property type="entry name" value="RVT_2"/>
</dbReference>
<protein>
    <recommendedName>
        <fullName evidence="1">Reverse transcriptase Ty1/copia-type domain-containing protein</fullName>
    </recommendedName>
</protein>
<feature type="domain" description="Reverse transcriptase Ty1/copia-type" evidence="1">
    <location>
        <begin position="23"/>
        <end position="82"/>
    </location>
</feature>
<name>A0A371E6T3_MUCPR</name>
<comment type="caution">
    <text evidence="2">The sequence shown here is derived from an EMBL/GenBank/DDBJ whole genome shotgun (WGS) entry which is preliminary data.</text>
</comment>
<keyword evidence="3" id="KW-1185">Reference proteome</keyword>
<accession>A0A371E6T3</accession>
<dbReference type="Pfam" id="PF07727">
    <property type="entry name" value="RVT_2"/>
    <property type="match status" value="1"/>
</dbReference>
<dbReference type="Proteomes" id="UP000257109">
    <property type="component" value="Unassembled WGS sequence"/>
</dbReference>